<dbReference type="PANTHER" id="PTHR43619:SF2">
    <property type="entry name" value="S-ADENOSYL-L-METHIONINE-DEPENDENT METHYLTRANSFERASES SUPERFAMILY PROTEIN"/>
    <property type="match status" value="1"/>
</dbReference>
<dbReference type="EMBL" id="JBIRUQ010000004">
    <property type="protein sequence ID" value="MFI1462674.1"/>
    <property type="molecule type" value="Genomic_DNA"/>
</dbReference>
<dbReference type="InterPro" id="IPR029063">
    <property type="entry name" value="SAM-dependent_MTases_sf"/>
</dbReference>
<evidence type="ECO:0000256" key="2">
    <source>
        <dbReference type="ARBA" id="ARBA00022679"/>
    </source>
</evidence>
<keyword evidence="4" id="KW-1185">Reference proteome</keyword>
<keyword evidence="1 3" id="KW-0489">Methyltransferase</keyword>
<evidence type="ECO:0000313" key="4">
    <source>
        <dbReference type="Proteomes" id="UP001611263"/>
    </source>
</evidence>
<reference evidence="3 4" key="1">
    <citation type="submission" date="2024-10" db="EMBL/GenBank/DDBJ databases">
        <title>The Natural Products Discovery Center: Release of the First 8490 Sequenced Strains for Exploring Actinobacteria Biosynthetic Diversity.</title>
        <authorList>
            <person name="Kalkreuter E."/>
            <person name="Kautsar S.A."/>
            <person name="Yang D."/>
            <person name="Bader C.D."/>
            <person name="Teijaro C.N."/>
            <person name="Fluegel L."/>
            <person name="Davis C.M."/>
            <person name="Simpson J.R."/>
            <person name="Lauterbach L."/>
            <person name="Steele A.D."/>
            <person name="Gui C."/>
            <person name="Meng S."/>
            <person name="Li G."/>
            <person name="Viehrig K."/>
            <person name="Ye F."/>
            <person name="Su P."/>
            <person name="Kiefer A.F."/>
            <person name="Nichols A."/>
            <person name="Cepeda A.J."/>
            <person name="Yan W."/>
            <person name="Fan B."/>
            <person name="Jiang Y."/>
            <person name="Adhikari A."/>
            <person name="Zheng C.-J."/>
            <person name="Schuster L."/>
            <person name="Cowan T.M."/>
            <person name="Smanski M.J."/>
            <person name="Chevrette M.G."/>
            <person name="De Carvalho L.P.S."/>
            <person name="Shen B."/>
        </authorList>
    </citation>
    <scope>NUCLEOTIDE SEQUENCE [LARGE SCALE GENOMIC DNA]</scope>
    <source>
        <strain evidence="3 4">NPDC020568</strain>
    </source>
</reference>
<dbReference type="InterPro" id="IPR007213">
    <property type="entry name" value="Ppm1/Ppm2/Tcmp"/>
</dbReference>
<dbReference type="Pfam" id="PF04072">
    <property type="entry name" value="LCM"/>
    <property type="match status" value="1"/>
</dbReference>
<dbReference type="RefSeq" id="WP_033244212.1">
    <property type="nucleotide sequence ID" value="NZ_JBIRUQ010000004.1"/>
</dbReference>
<name>A0ABW7TNS1_9NOCA</name>
<proteinExistence type="predicted"/>
<evidence type="ECO:0000313" key="3">
    <source>
        <dbReference type="EMBL" id="MFI1462674.1"/>
    </source>
</evidence>
<dbReference type="GO" id="GO:0032259">
    <property type="term" value="P:methylation"/>
    <property type="evidence" value="ECO:0007669"/>
    <property type="project" value="UniProtKB-KW"/>
</dbReference>
<dbReference type="GeneID" id="93503581"/>
<dbReference type="SUPFAM" id="SSF53335">
    <property type="entry name" value="S-adenosyl-L-methionine-dependent methyltransferases"/>
    <property type="match status" value="1"/>
</dbReference>
<organism evidence="3 4">
    <name type="scientific">Nocardia carnea</name>
    <dbReference type="NCBI Taxonomy" id="37328"/>
    <lineage>
        <taxon>Bacteria</taxon>
        <taxon>Bacillati</taxon>
        <taxon>Actinomycetota</taxon>
        <taxon>Actinomycetes</taxon>
        <taxon>Mycobacteriales</taxon>
        <taxon>Nocardiaceae</taxon>
        <taxon>Nocardia</taxon>
    </lineage>
</organism>
<dbReference type="GO" id="GO:0008168">
    <property type="term" value="F:methyltransferase activity"/>
    <property type="evidence" value="ECO:0007669"/>
    <property type="project" value="UniProtKB-KW"/>
</dbReference>
<evidence type="ECO:0000256" key="1">
    <source>
        <dbReference type="ARBA" id="ARBA00022603"/>
    </source>
</evidence>
<protein>
    <submittedName>
        <fullName evidence="3">Class I SAM-dependent methyltransferase</fullName>
    </submittedName>
</protein>
<comment type="caution">
    <text evidence="3">The sequence shown here is derived from an EMBL/GenBank/DDBJ whole genome shotgun (WGS) entry which is preliminary data.</text>
</comment>
<accession>A0ABW7TNS1</accession>
<gene>
    <name evidence="3" type="ORF">ACH4WX_18320</name>
</gene>
<sequence length="275" mass="30693">MTTQSLDRLTPLAKTLLITLKGRALDSAEKKPILGDDLAADLIRRLDYDLDTVKLTLGVPAAIAIRSSMLDRAVRNYIHDHPDAVVVELGCGLETRMNRLDPPDTVDWYDIDFPDVIELRKTLLPQRTNAHHIGISLLDPNWTGTIPADRPTVLVADGVLGFLTESDNRQILTHITDHFTGSGELVFNAYTKLAARMNGRYTKVVGMPADYRGFGISEPRDVVALNPGLTFVEEQFGDASPEVGQLNISYRLLAALFARWRAQARRGVWVVRYRF</sequence>
<dbReference type="PANTHER" id="PTHR43619">
    <property type="entry name" value="S-ADENOSYL-L-METHIONINE-DEPENDENT METHYLTRANSFERASE YKTD-RELATED"/>
    <property type="match status" value="1"/>
</dbReference>
<dbReference type="Proteomes" id="UP001611263">
    <property type="component" value="Unassembled WGS sequence"/>
</dbReference>
<keyword evidence="2" id="KW-0808">Transferase</keyword>
<dbReference type="Gene3D" id="3.40.50.150">
    <property type="entry name" value="Vaccinia Virus protein VP39"/>
    <property type="match status" value="1"/>
</dbReference>
<dbReference type="PIRSF" id="PIRSF028177">
    <property type="entry name" value="Polyketide_synth_Omtfrase_TcmP"/>
    <property type="match status" value="1"/>
</dbReference>
<dbReference type="InterPro" id="IPR016874">
    <property type="entry name" value="TcmP-like"/>
</dbReference>